<evidence type="ECO:0000313" key="2">
    <source>
        <dbReference type="Proteomes" id="UP000005467"/>
    </source>
</evidence>
<dbReference type="AlphaFoldDB" id="E8KH39"/>
<accession>E8KH39</accession>
<keyword evidence="2" id="KW-1185">Reference proteome</keyword>
<evidence type="ECO:0000313" key="1">
    <source>
        <dbReference type="EMBL" id="EFX91783.1"/>
    </source>
</evidence>
<comment type="caution">
    <text evidence="1">The sequence shown here is derived from an EMBL/GenBank/DDBJ whole genome shotgun (WGS) entry which is preliminary data.</text>
</comment>
<name>E8KH39_9PAST</name>
<proteinExistence type="predicted"/>
<gene>
    <name evidence="1" type="ORF">HMPREF0027_1156</name>
</gene>
<dbReference type="RefSeq" id="WP_005622785.1">
    <property type="nucleotide sequence ID" value="NZ_GL831080.1"/>
</dbReference>
<dbReference type="Proteomes" id="UP000005467">
    <property type="component" value="Unassembled WGS sequence"/>
</dbReference>
<dbReference type="EMBL" id="AEVG01000080">
    <property type="protein sequence ID" value="EFX91783.1"/>
    <property type="molecule type" value="Genomic_DNA"/>
</dbReference>
<protein>
    <submittedName>
        <fullName evidence="1">Uncharacterized protein</fullName>
    </submittedName>
</protein>
<sequence>MQPQVEVPEPIEERVKEVLVKEEFIVDFNTVRKVQVVEEEEEDISEFEQAFMNAISMKSK</sequence>
<dbReference type="HOGENOM" id="CLU_2930755_0_0_6"/>
<organism evidence="1 2">
    <name type="scientific">Actinobacillus ureae ATCC 25976</name>
    <dbReference type="NCBI Taxonomy" id="887324"/>
    <lineage>
        <taxon>Bacteria</taxon>
        <taxon>Pseudomonadati</taxon>
        <taxon>Pseudomonadota</taxon>
        <taxon>Gammaproteobacteria</taxon>
        <taxon>Pasteurellales</taxon>
        <taxon>Pasteurellaceae</taxon>
        <taxon>Actinobacillus</taxon>
    </lineage>
</organism>
<reference evidence="1 2" key="1">
    <citation type="submission" date="2011-01" db="EMBL/GenBank/DDBJ databases">
        <authorList>
            <person name="Muzny D."/>
            <person name="Qin X."/>
            <person name="Deng J."/>
            <person name="Jiang H."/>
            <person name="Liu Y."/>
            <person name="Qu J."/>
            <person name="Song X.-Z."/>
            <person name="Zhang L."/>
            <person name="Thornton R."/>
            <person name="Coyle M."/>
            <person name="Francisco L."/>
            <person name="Jackson L."/>
            <person name="Javaid M."/>
            <person name="Korchina V."/>
            <person name="Kovar C."/>
            <person name="Mata R."/>
            <person name="Mathew T."/>
            <person name="Ngo R."/>
            <person name="Nguyen L."/>
            <person name="Nguyen N."/>
            <person name="Okwuonu G."/>
            <person name="Ongeri F."/>
            <person name="Pham C."/>
            <person name="Simmons D."/>
            <person name="Wilczek-Boney K."/>
            <person name="Hale W."/>
            <person name="Jakkamsetti A."/>
            <person name="Pham P."/>
            <person name="Ruth R."/>
            <person name="San Lucas F."/>
            <person name="Warren J."/>
            <person name="Zhang J."/>
            <person name="Zhao Z."/>
            <person name="Zhou C."/>
            <person name="Zhu D."/>
            <person name="Lee S."/>
            <person name="Bess C."/>
            <person name="Blankenburg K."/>
            <person name="Forbes L."/>
            <person name="Fu Q."/>
            <person name="Gubbala S."/>
            <person name="Hirani K."/>
            <person name="Jayaseelan J.C."/>
            <person name="Lara F."/>
            <person name="Munidasa M."/>
            <person name="Palculict T."/>
            <person name="Patil S."/>
            <person name="Pu L.-L."/>
            <person name="Saada N."/>
            <person name="Tang L."/>
            <person name="Weissenberger G."/>
            <person name="Zhu Y."/>
            <person name="Hemphill L."/>
            <person name="Shang Y."/>
            <person name="Youmans B."/>
            <person name="Ayvaz T."/>
            <person name="Ross M."/>
            <person name="Santibanez J."/>
            <person name="Aqrawi P."/>
            <person name="Gross S."/>
            <person name="Joshi V."/>
            <person name="Fowler G."/>
            <person name="Nazareth L."/>
            <person name="Reid J."/>
            <person name="Worley K."/>
            <person name="Petrosino J."/>
            <person name="Highlander S."/>
            <person name="Gibbs R."/>
        </authorList>
    </citation>
    <scope>NUCLEOTIDE SEQUENCE [LARGE SCALE GENOMIC DNA]</scope>
    <source>
        <strain evidence="1 2">ATCC 25976</strain>
    </source>
</reference>